<organism evidence="1 2">
    <name type="scientific">Ecytonucleospora hepatopenaei</name>
    <dbReference type="NCBI Taxonomy" id="646526"/>
    <lineage>
        <taxon>Eukaryota</taxon>
        <taxon>Fungi</taxon>
        <taxon>Fungi incertae sedis</taxon>
        <taxon>Microsporidia</taxon>
        <taxon>Enterocytozoonidae</taxon>
        <taxon>Ecytonucleospora</taxon>
    </lineage>
</organism>
<dbReference type="VEuPathDB" id="MicrosporidiaDB:EHP00_1045"/>
<sequence length="89" mass="10145">MVGTVCKVSPLSKFTRVVFPAASSPRMVSETCLSDLNTESRELSLSYTKESLFPILFRRVNKQKSNNVSFSKNKNFLKINKDNLIFKHT</sequence>
<dbReference type="EMBL" id="MNPJ01000019">
    <property type="protein sequence ID" value="OQS54491.1"/>
    <property type="molecule type" value="Genomic_DNA"/>
</dbReference>
<evidence type="ECO:0000313" key="1">
    <source>
        <dbReference type="EMBL" id="OQS54491.1"/>
    </source>
</evidence>
<proteinExistence type="predicted"/>
<name>A0A1W0E5G7_9MICR</name>
<reference evidence="1 2" key="1">
    <citation type="journal article" date="2017" name="Environ. Microbiol.">
        <title>Decay of the glycolytic pathway and adaptation to intranuclear parasitism within Enterocytozoonidae microsporidia.</title>
        <authorList>
            <person name="Wiredu Boakye D."/>
            <person name="Jaroenlak P."/>
            <person name="Prachumwat A."/>
            <person name="Williams T.A."/>
            <person name="Bateman K.S."/>
            <person name="Itsathitphaisarn O."/>
            <person name="Sritunyalucksana K."/>
            <person name="Paszkiewicz K.H."/>
            <person name="Moore K.A."/>
            <person name="Stentiford G.D."/>
            <person name="Williams B.A."/>
        </authorList>
    </citation>
    <scope>NUCLEOTIDE SEQUENCE [LARGE SCALE GENOMIC DNA]</scope>
    <source>
        <strain evidence="1 2">TH1</strain>
    </source>
</reference>
<gene>
    <name evidence="1" type="ORF">EHP00_1045</name>
</gene>
<evidence type="ECO:0000313" key="2">
    <source>
        <dbReference type="Proteomes" id="UP000192758"/>
    </source>
</evidence>
<protein>
    <submittedName>
        <fullName evidence="1">Uncharacterized protein</fullName>
    </submittedName>
</protein>
<accession>A0A1W0E5G7</accession>
<dbReference type="AlphaFoldDB" id="A0A1W0E5G7"/>
<comment type="caution">
    <text evidence="1">The sequence shown here is derived from an EMBL/GenBank/DDBJ whole genome shotgun (WGS) entry which is preliminary data.</text>
</comment>
<keyword evidence="2" id="KW-1185">Reference proteome</keyword>
<dbReference type="Proteomes" id="UP000192758">
    <property type="component" value="Unassembled WGS sequence"/>
</dbReference>